<dbReference type="KEGG" id="nag:AArcMg_0615"/>
<gene>
    <name evidence="1" type="ORF">AArc1_2980</name>
    <name evidence="2" type="ORF">AArcMg_0615</name>
</gene>
<dbReference type="RefSeq" id="WP_117365271.1">
    <property type="nucleotide sequence ID" value="NZ_CP024047.1"/>
</dbReference>
<dbReference type="AlphaFoldDB" id="A0A346PM93"/>
<proteinExistence type="predicted"/>
<evidence type="ECO:0000313" key="1">
    <source>
        <dbReference type="EMBL" id="AXR79288.1"/>
    </source>
</evidence>
<dbReference type="GeneID" id="37641096"/>
<sequence length="385" mass="43013">MKRRAILASLGTTTTAALAGCADTVQRTDDDGRSLQDVEHVPDGVTAVYDYLEYDDDDDAPNTDGGEAIIIDDMDVVDDQLGGHEDVAAFVEPVDFDDAYVVASRGGFPGTVRDVTVDAIRQRNDGLRFDIHYDLAHDWNEFTGIIGLVEVRGADDPPESVVDEWMNPVVCVTDYAPYHRLPDPVRWEVDLALEEGTYETDKTLLYPKAVSEDATLWKNDEYYETTVERDGDASTLEFEKVEDGHSSPARLHVINGRDDPFEVSVVVADEETTILDEEFVLEPPEDEEVNGPVDYVDSEKFESFDLVETFGEYDLSLEKDDGETLEESISVDPEQEEWYLSFREEDDHADEVELNSDNDLDNMSYSKPVGICIAGTGGWWGYPEG</sequence>
<dbReference type="PROSITE" id="PS51257">
    <property type="entry name" value="PROKAR_LIPOPROTEIN"/>
    <property type="match status" value="1"/>
</dbReference>
<reference evidence="4" key="1">
    <citation type="submission" date="2017-10" db="EMBL/GenBank/DDBJ databases">
        <title>Phenotypic and genomic properties of facultatively anaerobic sulfur-reducing natronoarchaea from hypersaline soda lakes.</title>
        <authorList>
            <person name="Sorokin D.Y."/>
            <person name="Kublanov I.V."/>
            <person name="Roman P."/>
            <person name="Sinninghe Damste J.S."/>
            <person name="Golyshin P.N."/>
            <person name="Rojo D."/>
            <person name="Ciordia S."/>
            <person name="Mena Md.C."/>
            <person name="Ferrer M."/>
            <person name="Messina E."/>
            <person name="Smedile F."/>
            <person name="La Spada G."/>
            <person name="La Cono V."/>
            <person name="Yakimov M.M."/>
        </authorList>
    </citation>
    <scope>NUCLEOTIDE SEQUENCE [LARGE SCALE GENOMIC DNA]</scope>
    <source>
        <strain evidence="4">AArc1</strain>
    </source>
</reference>
<protein>
    <submittedName>
        <fullName evidence="2">Uncharacterized protein</fullName>
    </submittedName>
</protein>
<dbReference type="Proteomes" id="UP000258613">
    <property type="component" value="Chromosome"/>
</dbReference>
<keyword evidence="3" id="KW-1185">Reference proteome</keyword>
<reference evidence="2" key="3">
    <citation type="journal article" date="2019" name="Int. J. Syst. Evol. Microbiol.">
        <title>Natronolimnobius sulfurireducens sp. nov. and Halalkaliarchaeum desulfuricum gen. nov., sp. nov., the first sulfur-respiring alkaliphilic haloarchaea from hypersaline alkaline lakes.</title>
        <authorList>
            <person name="Sorokin D.Y."/>
            <person name="Yakimov M."/>
            <person name="Messina E."/>
            <person name="Merkel A.Y."/>
            <person name="Bale N.J."/>
            <person name="Sinninghe Damste J.S."/>
        </authorList>
    </citation>
    <scope>NUCLEOTIDE SEQUENCE</scope>
    <source>
        <strain evidence="2">AArc-Mg</strain>
        <strain evidence="1">AArc1</strain>
    </source>
</reference>
<evidence type="ECO:0000313" key="4">
    <source>
        <dbReference type="Proteomes" id="UP000258707"/>
    </source>
</evidence>
<name>A0A346PM93_9EURY</name>
<accession>A0A346PIE3</accession>
<dbReference type="EMBL" id="CP027033">
    <property type="protein sequence ID" value="AXR80638.1"/>
    <property type="molecule type" value="Genomic_DNA"/>
</dbReference>
<dbReference type="Proteomes" id="UP000258707">
    <property type="component" value="Chromosome"/>
</dbReference>
<dbReference type="OrthoDB" id="203357at2157"/>
<reference evidence="3" key="2">
    <citation type="submission" date="2018-02" db="EMBL/GenBank/DDBJ databases">
        <title>Phenotypic and genomic properties of facultatively anaerobic sulfur-reducing natronoarchaea from hypersaline soda lakes.</title>
        <authorList>
            <person name="Sorokin D.Y."/>
            <person name="Kublanov I.V."/>
            <person name="Roman P."/>
            <person name="Sinninghe Damste J.S."/>
            <person name="Golyshin P.N."/>
            <person name="Rojo D."/>
            <person name="Ciordia S."/>
            <person name="Mena M.D.C."/>
            <person name="Ferrer M."/>
            <person name="Messina E."/>
            <person name="Smedile F."/>
            <person name="La Spada G."/>
            <person name="La Cono V."/>
            <person name="Yakimov M.M."/>
        </authorList>
    </citation>
    <scope>NUCLEOTIDE SEQUENCE [LARGE SCALE GENOMIC DNA]</scope>
    <source>
        <strain evidence="3">AArc-Mg</strain>
    </source>
</reference>
<organism evidence="2 3">
    <name type="scientific">Natrarchaeobaculum sulfurireducens</name>
    <dbReference type="NCBI Taxonomy" id="2044521"/>
    <lineage>
        <taxon>Archaea</taxon>
        <taxon>Methanobacteriati</taxon>
        <taxon>Methanobacteriota</taxon>
        <taxon>Stenosarchaea group</taxon>
        <taxon>Halobacteria</taxon>
        <taxon>Halobacteriales</taxon>
        <taxon>Natrialbaceae</taxon>
        <taxon>Natrarchaeobaculum</taxon>
    </lineage>
</organism>
<accession>A0A346PM93</accession>
<dbReference type="KEGG" id="nan:AArc1_2980"/>
<evidence type="ECO:0000313" key="3">
    <source>
        <dbReference type="Proteomes" id="UP000258613"/>
    </source>
</evidence>
<evidence type="ECO:0000313" key="2">
    <source>
        <dbReference type="EMBL" id="AXR80638.1"/>
    </source>
</evidence>
<dbReference type="EMBL" id="CP024047">
    <property type="protein sequence ID" value="AXR79288.1"/>
    <property type="molecule type" value="Genomic_DNA"/>
</dbReference>